<comment type="caution">
    <text evidence="6">The sequence shown here is derived from an EMBL/GenBank/DDBJ whole genome shotgun (WGS) entry which is preliminary data.</text>
</comment>
<dbReference type="CDD" id="cd03215">
    <property type="entry name" value="ABC_Carb_Monos_II"/>
    <property type="match status" value="1"/>
</dbReference>
<dbReference type="SMART" id="SM00382">
    <property type="entry name" value="AAA"/>
    <property type="match status" value="2"/>
</dbReference>
<dbReference type="InterPro" id="IPR027417">
    <property type="entry name" value="P-loop_NTPase"/>
</dbReference>
<dbReference type="PANTHER" id="PTHR43790">
    <property type="entry name" value="CARBOHYDRATE TRANSPORT ATP-BINDING PROTEIN MG119-RELATED"/>
    <property type="match status" value="1"/>
</dbReference>
<evidence type="ECO:0000256" key="4">
    <source>
        <dbReference type="ARBA" id="ARBA00022840"/>
    </source>
</evidence>
<dbReference type="PROSITE" id="PS50893">
    <property type="entry name" value="ABC_TRANSPORTER_2"/>
    <property type="match status" value="2"/>
</dbReference>
<keyword evidence="4 6" id="KW-0067">ATP-binding</keyword>
<protein>
    <submittedName>
        <fullName evidence="6">Sugar ABC transporter ATP-binding protein</fullName>
    </submittedName>
</protein>
<dbReference type="EMBL" id="BAABHJ010000020">
    <property type="protein sequence ID" value="GAA4612703.1"/>
    <property type="molecule type" value="Genomic_DNA"/>
</dbReference>
<evidence type="ECO:0000256" key="3">
    <source>
        <dbReference type="ARBA" id="ARBA00022741"/>
    </source>
</evidence>
<dbReference type="InterPro" id="IPR003593">
    <property type="entry name" value="AAA+_ATPase"/>
</dbReference>
<dbReference type="SUPFAM" id="SSF52540">
    <property type="entry name" value="P-loop containing nucleoside triphosphate hydrolases"/>
    <property type="match status" value="2"/>
</dbReference>
<gene>
    <name evidence="6" type="ORF">GCM10023195_54700</name>
</gene>
<feature type="domain" description="ABC transporter" evidence="5">
    <location>
        <begin position="15"/>
        <end position="253"/>
    </location>
</feature>
<evidence type="ECO:0000256" key="2">
    <source>
        <dbReference type="ARBA" id="ARBA00022737"/>
    </source>
</evidence>
<dbReference type="GO" id="GO:0005524">
    <property type="term" value="F:ATP binding"/>
    <property type="evidence" value="ECO:0007669"/>
    <property type="project" value="UniProtKB-KW"/>
</dbReference>
<dbReference type="InterPro" id="IPR003439">
    <property type="entry name" value="ABC_transporter-like_ATP-bd"/>
</dbReference>
<dbReference type="RefSeq" id="WP_345360412.1">
    <property type="nucleotide sequence ID" value="NZ_BAABHJ010000020.1"/>
</dbReference>
<reference evidence="7" key="1">
    <citation type="journal article" date="2019" name="Int. J. Syst. Evol. Microbiol.">
        <title>The Global Catalogue of Microorganisms (GCM) 10K type strain sequencing project: providing services to taxonomists for standard genome sequencing and annotation.</title>
        <authorList>
            <consortium name="The Broad Institute Genomics Platform"/>
            <consortium name="The Broad Institute Genome Sequencing Center for Infectious Disease"/>
            <person name="Wu L."/>
            <person name="Ma J."/>
        </authorList>
    </citation>
    <scope>NUCLEOTIDE SEQUENCE [LARGE SCALE GENOMIC DNA]</scope>
    <source>
        <strain evidence="7">JCM 17938</strain>
    </source>
</reference>
<dbReference type="Gene3D" id="3.40.50.300">
    <property type="entry name" value="P-loop containing nucleotide triphosphate hydrolases"/>
    <property type="match status" value="2"/>
</dbReference>
<organism evidence="6 7">
    <name type="scientific">Actinoallomurus liliacearum</name>
    <dbReference type="NCBI Taxonomy" id="1080073"/>
    <lineage>
        <taxon>Bacteria</taxon>
        <taxon>Bacillati</taxon>
        <taxon>Actinomycetota</taxon>
        <taxon>Actinomycetes</taxon>
        <taxon>Streptosporangiales</taxon>
        <taxon>Thermomonosporaceae</taxon>
        <taxon>Actinoallomurus</taxon>
    </lineage>
</organism>
<name>A0ABP8TTV3_9ACTN</name>
<dbReference type="Proteomes" id="UP001500212">
    <property type="component" value="Unassembled WGS sequence"/>
</dbReference>
<sequence>MSLSASAAAGVRPVAAAHRISKRFGVTVALDDVSLAVGDGEIHALVGRNGAGKSTLVSVLTGLVPPDSGTVEFGGEPAPSLADREAWRRRVACVYQKLTIIPSLSVAENLFLNRQGLNRQGRGLISWGSLRRRARELLDTWEVDVDVRAPAERLTVEQRQLVEIARALSHGSRFIILDEPTAQLDGQAIERLFARMRSLRESGVTFLFISHHLDEVYEVCDTVSVMRDARHIVTSPVAELGKEALVTAMTGEATGLIDLGAGRPAPARDAAPALTVTGLGTPGVFEDVSLTVAPGEIVGLAGAGGSGKMAVGESIVGLRRAARGTVAIGGTTPRPGSVPAALRAGLGFVPQDRHKEGLVPGLSIAENATLTVPERLGRFGIVGPRRRDELGAKAIADLDIKAAGPEQPVSALSGGNQQKVVMARALAGDPGVLVLLQPTAGVDVKAKETLLGTAVAAAADGTGVLVISDDLDDLRPCDRVIVLFKGAVVAELPSGWDDHELIAAMEGIRD</sequence>
<keyword evidence="3" id="KW-0547">Nucleotide-binding</keyword>
<dbReference type="PANTHER" id="PTHR43790:SF9">
    <property type="entry name" value="GALACTOFURANOSE TRANSPORTER ATP-BINDING PROTEIN YTFR"/>
    <property type="match status" value="1"/>
</dbReference>
<evidence type="ECO:0000313" key="6">
    <source>
        <dbReference type="EMBL" id="GAA4612703.1"/>
    </source>
</evidence>
<keyword evidence="2" id="KW-0677">Repeat</keyword>
<evidence type="ECO:0000259" key="5">
    <source>
        <dbReference type="PROSITE" id="PS50893"/>
    </source>
</evidence>
<feature type="domain" description="ABC transporter" evidence="5">
    <location>
        <begin position="265"/>
        <end position="510"/>
    </location>
</feature>
<evidence type="ECO:0000313" key="7">
    <source>
        <dbReference type="Proteomes" id="UP001500212"/>
    </source>
</evidence>
<dbReference type="Pfam" id="PF00005">
    <property type="entry name" value="ABC_tran"/>
    <property type="match status" value="2"/>
</dbReference>
<dbReference type="PROSITE" id="PS00211">
    <property type="entry name" value="ABC_TRANSPORTER_1"/>
    <property type="match status" value="1"/>
</dbReference>
<keyword evidence="7" id="KW-1185">Reference proteome</keyword>
<dbReference type="InterPro" id="IPR017871">
    <property type="entry name" value="ABC_transporter-like_CS"/>
</dbReference>
<proteinExistence type="predicted"/>
<evidence type="ECO:0000256" key="1">
    <source>
        <dbReference type="ARBA" id="ARBA00022448"/>
    </source>
</evidence>
<accession>A0ABP8TTV3</accession>
<dbReference type="CDD" id="cd03216">
    <property type="entry name" value="ABC_Carb_Monos_I"/>
    <property type="match status" value="1"/>
</dbReference>
<keyword evidence="1" id="KW-0813">Transport</keyword>
<dbReference type="InterPro" id="IPR050107">
    <property type="entry name" value="ABC_carbohydrate_import_ATPase"/>
</dbReference>